<proteinExistence type="predicted"/>
<evidence type="ECO:0000256" key="1">
    <source>
        <dbReference type="SAM" id="MobiDB-lite"/>
    </source>
</evidence>
<dbReference type="AlphaFoldDB" id="E0XRL4"/>
<feature type="region of interest" description="Disordered" evidence="1">
    <location>
        <begin position="64"/>
        <end position="83"/>
    </location>
</feature>
<accession>E0XRL4</accession>
<name>E0XRL4_9PROT</name>
<sequence length="185" mass="19842">MPCGGSGFVTVDGPGVVLKPSGKSVIRSETESWLQTHPLNTCWAHYDPEPRLCCADFQAKKPLRKPDHRQRTGNTGEVGALAGYGPAEPGRGLGYGVALVDADFNGQHAPGLQHGGGFSECSPIENQPVRPAVQRRRVIKLAHIARQLGQVASWDVGRVGDDQIKAPLNPVQPVSNLKTRSRIQA</sequence>
<dbReference type="EMBL" id="GU474853">
    <property type="protein sequence ID" value="ADI17055.1"/>
    <property type="molecule type" value="Genomic_DNA"/>
</dbReference>
<evidence type="ECO:0000313" key="2">
    <source>
        <dbReference type="EMBL" id="ADI17055.1"/>
    </source>
</evidence>
<protein>
    <submittedName>
        <fullName evidence="2">Uncharacterized protein</fullName>
    </submittedName>
</protein>
<organism evidence="2">
    <name type="scientific">uncultured alpha proteobacterium HF0010_30A23</name>
    <dbReference type="NCBI Taxonomy" id="710802"/>
    <lineage>
        <taxon>Bacteria</taxon>
        <taxon>Pseudomonadati</taxon>
        <taxon>Pseudomonadota</taxon>
        <taxon>Alphaproteobacteria</taxon>
        <taxon>environmental samples</taxon>
    </lineage>
</organism>
<reference evidence="2" key="1">
    <citation type="journal article" date="2011" name="Environ. Microbiol.">
        <title>Time-series analyses of Monterey Bay coastal microbial picoplankton using a 'genome proxy' microarray.</title>
        <authorList>
            <person name="Rich V.I."/>
            <person name="Pham V.D."/>
            <person name="Eppley J."/>
            <person name="Shi Y."/>
            <person name="DeLong E.F."/>
        </authorList>
    </citation>
    <scope>NUCLEOTIDE SEQUENCE</scope>
</reference>